<feature type="domain" description="EGF-like" evidence="2">
    <location>
        <begin position="696"/>
        <end position="728"/>
    </location>
</feature>
<dbReference type="InterPro" id="IPR006150">
    <property type="entry name" value="Cys_repeat_1"/>
</dbReference>
<dbReference type="PANTHER" id="PTHR37157">
    <property type="entry name" value="PRION-LIKE-(Q/N-RICH) DOMAIN-BEARING PROTEIN 25"/>
    <property type="match status" value="1"/>
</dbReference>
<dbReference type="SMART" id="SM00289">
    <property type="entry name" value="WR1"/>
    <property type="match status" value="15"/>
</dbReference>
<dbReference type="Proteomes" id="UP001432322">
    <property type="component" value="Unassembled WGS sequence"/>
</dbReference>
<dbReference type="Pfam" id="PF01683">
    <property type="entry name" value="EB"/>
    <property type="match status" value="15"/>
</dbReference>
<dbReference type="PANTHER" id="PTHR37157:SF2">
    <property type="entry name" value="EB DOMAIN-CONTAINING PROTEIN-RELATED"/>
    <property type="match status" value="1"/>
</dbReference>
<protein>
    <recommendedName>
        <fullName evidence="2">EGF-like domain-containing protein</fullName>
    </recommendedName>
</protein>
<feature type="domain" description="EGF-like" evidence="2">
    <location>
        <begin position="385"/>
        <end position="426"/>
    </location>
</feature>
<sequence length="1092" mass="113298">MILLLSVFIVSTVLSSLDCPSGKVSVSTPNDGYLECTNSTSTLICGENGSCEIVNISAKSHQICCIPSSLLCSDGQFMYGGRCYEESDLPNDKTLDKFTSSCPFGTEQSTQSNGSIACLKQQFPLRQFGNCQLGQVSFNGGCLPLVMPGDFCQVSEQCMDSSTCNSQRCVCSNFNAQAIHNYCIVPSTSCPDNKQTFLNGRCVSYATVGNTCEGQGQCLGGSTCTNQMCTCPSHLSPSNGFCVQNPSNSNSQCPTGQTRVNGNCVSLAAPGTQCVSSNQCIDQSTCNSGICQCTNSGAQVVIDYCVVPTPSCGNTHKIQINNQCVFFATPNSPCITNEQCVGGSICMSSKCTCPQGTTFMNGYCISSGGNTGNCPNGQVSVNGLGCLPVVQLGAPCQSAMQCPSNAICEGTCQCPSGFTSQNGQCVSGGSNGGCQLGKVSVNGQCLSLAAPGNQCQSSLQCIDSSSCLSQRCSCSNSAAQIISNYCLTPATAFGCSQMETSVNGRCLSFVKPGFPCQFSQQCVGGSICNQMCVCPSGTTEMNKYCISSSSSPSNPCQTGQVLVNGACVNKSPLGGQCQQAAQCGDNTQCSDGFCSCAFGYQQVQSNCVRSSDSGCQRGEVSINGQCVTLSHPGDRCVSPLQCIDNSNCQNGFCACAATNMQALNNYCVIPGTTSGCGQTQARVNGNCVTFSIVGQPCVGSEQCVGGSMCVSQQCVCPMGRYSMKGYCLIDAATSGNCNALTQIRVNGNCYSLVQPGQQCQVSQQCIGGGECRNSFCQNGLNCPFGQVAVGGSCMPIVQPGGFCQASQQCANNGQCISNTCQGGSNGQCKNYQISSNGQCLDTVSIGQQCSVQQQCINNANCISSRCQCNSGFTFIGHACLSAGVSPICTGLTVSANGQCLQLAQMYQFCTATPQCMGFSACISSSCRCPYAYSEVNGVCRKSTSVNNCPFGQVMSPSGVCLSTVGVGGSCQINEQCPSGSSCTMGRCTQGSSGGLTCNDPSKEVAMANGTPINCMVQLCPADAQCENVQQQFVCCRPRSTPGGSGVCPNNQQPELLPSGQIKNCMQQQCSNGRVCQYTNANTGYVCCVTTFG</sequence>
<proteinExistence type="predicted"/>
<evidence type="ECO:0000313" key="3">
    <source>
        <dbReference type="EMBL" id="GMT19387.1"/>
    </source>
</evidence>
<dbReference type="InterPro" id="IPR000742">
    <property type="entry name" value="EGF"/>
</dbReference>
<name>A0AAV5VI33_9BILA</name>
<keyword evidence="4" id="KW-1185">Reference proteome</keyword>
<dbReference type="AlphaFoldDB" id="A0AAV5VI33"/>
<feature type="chain" id="PRO_5043428300" description="EGF-like domain-containing protein" evidence="1">
    <location>
        <begin position="16"/>
        <end position="1092"/>
    </location>
</feature>
<reference evidence="3" key="1">
    <citation type="submission" date="2023-10" db="EMBL/GenBank/DDBJ databases">
        <title>Genome assembly of Pristionchus species.</title>
        <authorList>
            <person name="Yoshida K."/>
            <person name="Sommer R.J."/>
        </authorList>
    </citation>
    <scope>NUCLEOTIDE SEQUENCE</scope>
    <source>
        <strain evidence="3">RS5133</strain>
    </source>
</reference>
<comment type="caution">
    <text evidence="3">The sequence shown here is derived from an EMBL/GenBank/DDBJ whole genome shotgun (WGS) entry which is preliminary data.</text>
</comment>
<feature type="domain" description="EGF-like" evidence="2">
    <location>
        <begin position="333"/>
        <end position="365"/>
    </location>
</feature>
<evidence type="ECO:0000259" key="2">
    <source>
        <dbReference type="SMART" id="SM00181"/>
    </source>
</evidence>
<feature type="domain" description="EGF-like" evidence="2">
    <location>
        <begin position="505"/>
        <end position="546"/>
    </location>
</feature>
<organism evidence="3 4">
    <name type="scientific">Pristionchus fissidentatus</name>
    <dbReference type="NCBI Taxonomy" id="1538716"/>
    <lineage>
        <taxon>Eukaryota</taxon>
        <taxon>Metazoa</taxon>
        <taxon>Ecdysozoa</taxon>
        <taxon>Nematoda</taxon>
        <taxon>Chromadorea</taxon>
        <taxon>Rhabditida</taxon>
        <taxon>Rhabditina</taxon>
        <taxon>Diplogasteromorpha</taxon>
        <taxon>Diplogasteroidea</taxon>
        <taxon>Neodiplogasteridae</taxon>
        <taxon>Pristionchus</taxon>
    </lineage>
</organism>
<dbReference type="InterPro" id="IPR006149">
    <property type="entry name" value="EB_dom"/>
</dbReference>
<dbReference type="SMART" id="SM00181">
    <property type="entry name" value="EGF"/>
    <property type="match status" value="6"/>
</dbReference>
<feature type="domain" description="EGF-like" evidence="2">
    <location>
        <begin position="848"/>
        <end position="880"/>
    </location>
</feature>
<evidence type="ECO:0000313" key="4">
    <source>
        <dbReference type="Proteomes" id="UP001432322"/>
    </source>
</evidence>
<feature type="domain" description="EGF-like" evidence="2">
    <location>
        <begin position="566"/>
        <end position="608"/>
    </location>
</feature>
<accession>A0AAV5VI33</accession>
<keyword evidence="1" id="KW-0732">Signal</keyword>
<dbReference type="EMBL" id="BTSY01000003">
    <property type="protein sequence ID" value="GMT19387.1"/>
    <property type="molecule type" value="Genomic_DNA"/>
</dbReference>
<evidence type="ECO:0000256" key="1">
    <source>
        <dbReference type="SAM" id="SignalP"/>
    </source>
</evidence>
<gene>
    <name evidence="3" type="ORF">PFISCL1PPCAC_10684</name>
</gene>
<feature type="signal peptide" evidence="1">
    <location>
        <begin position="1"/>
        <end position="15"/>
    </location>
</feature>